<sequence length="293" mass="33025">MSHYRHLDVRKLTPTIGAEVHGIDLREEPRGEVLDELTRALHDNLVIFFRDQEITFEQHMRVGRLFGNLQQHPIARARHPVHPELLVVHADENSKVVAGEDWHSDITCDVAPPMASMLHLKVVPPVGGDTMWASMYAALDALSPSMQAYLETLTAVHDGGKPYIGHYRAKVPEGGFPRSEHPVVTVHPATGRKVLFVNKGFTTHIKGMRRPESDALLEFLFHHIESPKFNCRFRWRANSIAFWDNRCTQHYAIFDYFPQVRTGHRVTISGAPPVSARSGTVESVARPLDVMAA</sequence>
<dbReference type="InterPro" id="IPR042098">
    <property type="entry name" value="TauD-like_sf"/>
</dbReference>
<comment type="similarity">
    <text evidence="1">Belongs to the TfdA dioxygenase family.</text>
</comment>
<dbReference type="AlphaFoldDB" id="A0A2W5QMF7"/>
<dbReference type="PANTHER" id="PTHR30468">
    <property type="entry name" value="ALPHA-KETOGLUTARATE-DEPENDENT SULFONATE DIOXYGENASE"/>
    <property type="match status" value="1"/>
</dbReference>
<evidence type="ECO:0000259" key="6">
    <source>
        <dbReference type="Pfam" id="PF02668"/>
    </source>
</evidence>
<evidence type="ECO:0000256" key="5">
    <source>
        <dbReference type="ARBA" id="ARBA00023004"/>
    </source>
</evidence>
<dbReference type="GO" id="GO:0000908">
    <property type="term" value="F:taurine dioxygenase activity"/>
    <property type="evidence" value="ECO:0007669"/>
    <property type="project" value="TreeGrafter"/>
</dbReference>
<evidence type="ECO:0000256" key="4">
    <source>
        <dbReference type="ARBA" id="ARBA00023002"/>
    </source>
</evidence>
<keyword evidence="3 7" id="KW-0223">Dioxygenase</keyword>
<dbReference type="SUPFAM" id="SSF51197">
    <property type="entry name" value="Clavaminate synthase-like"/>
    <property type="match status" value="1"/>
</dbReference>
<dbReference type="Proteomes" id="UP000249135">
    <property type="component" value="Unassembled WGS sequence"/>
</dbReference>
<reference evidence="7 8" key="1">
    <citation type="submission" date="2017-08" db="EMBL/GenBank/DDBJ databases">
        <title>Infants hospitalized years apart are colonized by the same room-sourced microbial strains.</title>
        <authorList>
            <person name="Brooks B."/>
            <person name="Olm M.R."/>
            <person name="Firek B.A."/>
            <person name="Baker R."/>
            <person name="Thomas B.C."/>
            <person name="Morowitz M.J."/>
            <person name="Banfield J.F."/>
        </authorList>
    </citation>
    <scope>NUCLEOTIDE SEQUENCE [LARGE SCALE GENOMIC DNA]</scope>
    <source>
        <strain evidence="7">S2_005_003_R2_41</strain>
    </source>
</reference>
<evidence type="ECO:0000313" key="8">
    <source>
        <dbReference type="Proteomes" id="UP000249135"/>
    </source>
</evidence>
<keyword evidence="2" id="KW-0479">Metal-binding</keyword>
<comment type="caution">
    <text evidence="7">The sequence shown here is derived from an EMBL/GenBank/DDBJ whole genome shotgun (WGS) entry which is preliminary data.</text>
</comment>
<evidence type="ECO:0000256" key="2">
    <source>
        <dbReference type="ARBA" id="ARBA00022723"/>
    </source>
</evidence>
<evidence type="ECO:0000256" key="3">
    <source>
        <dbReference type="ARBA" id="ARBA00022964"/>
    </source>
</evidence>
<keyword evidence="4" id="KW-0560">Oxidoreductase</keyword>
<name>A0A2W5QMF7_VARPD</name>
<accession>A0A2W5QMF7</accession>
<evidence type="ECO:0000256" key="1">
    <source>
        <dbReference type="ARBA" id="ARBA00005896"/>
    </source>
</evidence>
<dbReference type="GO" id="GO:0046872">
    <property type="term" value="F:metal ion binding"/>
    <property type="evidence" value="ECO:0007669"/>
    <property type="project" value="UniProtKB-KW"/>
</dbReference>
<proteinExistence type="inferred from homology"/>
<protein>
    <submittedName>
        <fullName evidence="7">Taurine dioxygenase</fullName>
    </submittedName>
</protein>
<dbReference type="InterPro" id="IPR051323">
    <property type="entry name" value="AtsK-like"/>
</dbReference>
<dbReference type="InterPro" id="IPR003819">
    <property type="entry name" value="TauD/TfdA-like"/>
</dbReference>
<dbReference type="GO" id="GO:0006790">
    <property type="term" value="P:sulfur compound metabolic process"/>
    <property type="evidence" value="ECO:0007669"/>
    <property type="project" value="TreeGrafter"/>
</dbReference>
<dbReference type="Gene3D" id="3.60.130.10">
    <property type="entry name" value="Clavaminate synthase-like"/>
    <property type="match status" value="1"/>
</dbReference>
<organism evidence="7 8">
    <name type="scientific">Variovorax paradoxus</name>
    <dbReference type="NCBI Taxonomy" id="34073"/>
    <lineage>
        <taxon>Bacteria</taxon>
        <taxon>Pseudomonadati</taxon>
        <taxon>Pseudomonadota</taxon>
        <taxon>Betaproteobacteria</taxon>
        <taxon>Burkholderiales</taxon>
        <taxon>Comamonadaceae</taxon>
        <taxon>Variovorax</taxon>
    </lineage>
</organism>
<evidence type="ECO:0000313" key="7">
    <source>
        <dbReference type="EMBL" id="PZQ78478.1"/>
    </source>
</evidence>
<gene>
    <name evidence="7" type="ORF">DI563_00400</name>
</gene>
<feature type="domain" description="TauD/TfdA-like" evidence="6">
    <location>
        <begin position="8"/>
        <end position="267"/>
    </location>
</feature>
<dbReference type="PANTHER" id="PTHR30468:SF1">
    <property type="entry name" value="ALPHA-KETOGLUTARATE-DEPENDENT SULFONATE DIOXYGENASE"/>
    <property type="match status" value="1"/>
</dbReference>
<keyword evidence="5" id="KW-0408">Iron</keyword>
<dbReference type="Pfam" id="PF02668">
    <property type="entry name" value="TauD"/>
    <property type="match status" value="1"/>
</dbReference>
<dbReference type="GO" id="GO:0005737">
    <property type="term" value="C:cytoplasm"/>
    <property type="evidence" value="ECO:0007669"/>
    <property type="project" value="TreeGrafter"/>
</dbReference>
<dbReference type="EMBL" id="QFPP01000001">
    <property type="protein sequence ID" value="PZQ78478.1"/>
    <property type="molecule type" value="Genomic_DNA"/>
</dbReference>